<dbReference type="InterPro" id="IPR014729">
    <property type="entry name" value="Rossmann-like_a/b/a_fold"/>
</dbReference>
<dbReference type="InterPro" id="IPR029056">
    <property type="entry name" value="Ribokinase-like"/>
</dbReference>
<evidence type="ECO:0000313" key="8">
    <source>
        <dbReference type="Proteomes" id="UP000578449"/>
    </source>
</evidence>
<name>A0A840PB54_9ACTN</name>
<dbReference type="GO" id="GO:0016779">
    <property type="term" value="F:nucleotidyltransferase activity"/>
    <property type="evidence" value="ECO:0007669"/>
    <property type="project" value="UniProtKB-KW"/>
</dbReference>
<keyword evidence="3" id="KW-0511">Multifunctional enzyme</keyword>
<keyword evidence="1 7" id="KW-0808">Transferase</keyword>
<dbReference type="Gene3D" id="3.40.50.620">
    <property type="entry name" value="HUPs"/>
    <property type="match status" value="1"/>
</dbReference>
<dbReference type="Gene3D" id="3.40.1190.20">
    <property type="match status" value="1"/>
</dbReference>
<dbReference type="GO" id="GO:0016301">
    <property type="term" value="F:kinase activity"/>
    <property type="evidence" value="ECO:0007669"/>
    <property type="project" value="UniProtKB-KW"/>
</dbReference>
<dbReference type="SUPFAM" id="SSF53613">
    <property type="entry name" value="Ribokinase-like"/>
    <property type="match status" value="1"/>
</dbReference>
<evidence type="ECO:0000256" key="4">
    <source>
        <dbReference type="ARBA" id="ARBA00023277"/>
    </source>
</evidence>
<dbReference type="Pfam" id="PF01467">
    <property type="entry name" value="CTP_transf_like"/>
    <property type="match status" value="1"/>
</dbReference>
<feature type="domain" description="Cytidyltransferase-like" evidence="6">
    <location>
        <begin position="352"/>
        <end position="442"/>
    </location>
</feature>
<dbReference type="InterPro" id="IPR004821">
    <property type="entry name" value="Cyt_trans-like"/>
</dbReference>
<reference evidence="7 8" key="1">
    <citation type="submission" date="2020-08" db="EMBL/GenBank/DDBJ databases">
        <title>Genomic Encyclopedia of Type Strains, Phase IV (KMG-IV): sequencing the most valuable type-strain genomes for metagenomic binning, comparative biology and taxonomic classification.</title>
        <authorList>
            <person name="Goeker M."/>
        </authorList>
    </citation>
    <scope>NUCLEOTIDE SEQUENCE [LARGE SCALE GENOMIC DNA]</scope>
    <source>
        <strain evidence="7 8">DSM 45615</strain>
    </source>
</reference>
<comment type="caution">
    <text evidence="7">The sequence shown here is derived from an EMBL/GenBank/DDBJ whole genome shotgun (WGS) entry which is preliminary data.</text>
</comment>
<evidence type="ECO:0000256" key="3">
    <source>
        <dbReference type="ARBA" id="ARBA00023268"/>
    </source>
</evidence>
<evidence type="ECO:0000259" key="6">
    <source>
        <dbReference type="Pfam" id="PF01467"/>
    </source>
</evidence>
<evidence type="ECO:0000256" key="1">
    <source>
        <dbReference type="ARBA" id="ARBA00022679"/>
    </source>
</evidence>
<dbReference type="PANTHER" id="PTHR43793">
    <property type="entry name" value="FAD SYNTHASE"/>
    <property type="match status" value="1"/>
</dbReference>
<dbReference type="InterPro" id="IPR011611">
    <property type="entry name" value="PfkB_dom"/>
</dbReference>
<dbReference type="PANTHER" id="PTHR43793:SF2">
    <property type="entry name" value="BIFUNCTIONAL PROTEIN HLDE"/>
    <property type="match status" value="1"/>
</dbReference>
<keyword evidence="8" id="KW-1185">Reference proteome</keyword>
<proteinExistence type="predicted"/>
<dbReference type="InterPro" id="IPR050385">
    <property type="entry name" value="Archaeal_FAD_synthase"/>
</dbReference>
<keyword evidence="4" id="KW-0119">Carbohydrate metabolism</keyword>
<sequence length="482" mass="49699">MTAPSGPAPIVVVGDTLLDVDVEGEADRLAPDAPVPVICRHTEHRRPGGAGLAGLLAARDGAPVVLITAIGDDEAGRYLRGLLTEHLELIRLPLRGTTVSKTRVRARGQTLLRIDGGDGHARRRANGAANRPEMEEALALASRALERAGAVLVSDYGRGVAEVMREHLRDLAVPLVWDPHPHGPKPVPECALVTPSEAEARLLCSEPYMTADLAARQLVRALGAEAVAVTLGAGGAALARRGGKSVRVPAPGVAAGSDACGAGDRFAGAAALALRDGEPVEDAVAQAVGEATRFVEAGGAAATRFGETGAHRFGAGRGGTITAAVPSLGDRPRSAEEVAELVHGTGGRLIATGGCFDLLHAGHVSLLRRARALGDALIVCVNSDESVRRLKGAGRPVVPVEDRVEVLRGLSCVDAVLVFDDDTPVAPIAQLRPHVWVKGGDYGGTELPESEVVRRGGGEIVFLPVVPGRSTTSLISAAQSIS</sequence>
<feature type="domain" description="Carbohydrate kinase PfkB" evidence="5">
    <location>
        <begin position="10"/>
        <end position="301"/>
    </location>
</feature>
<accession>A0A840PB54</accession>
<dbReference type="AlphaFoldDB" id="A0A840PB54"/>
<keyword evidence="7" id="KW-0418">Kinase</keyword>
<protein>
    <submittedName>
        <fullName evidence="7">RfaE bifunctional protein nucleotidyltransferase chain/domain/rfaE bifunctional protein kinase chain/domain</fullName>
    </submittedName>
</protein>
<dbReference type="NCBIfam" id="TIGR00125">
    <property type="entry name" value="cyt_tran_rel"/>
    <property type="match status" value="1"/>
</dbReference>
<evidence type="ECO:0000313" key="7">
    <source>
        <dbReference type="EMBL" id="MBB5136472.1"/>
    </source>
</evidence>
<dbReference type="EMBL" id="JACHGN010000014">
    <property type="protein sequence ID" value="MBB5136472.1"/>
    <property type="molecule type" value="Genomic_DNA"/>
</dbReference>
<dbReference type="SUPFAM" id="SSF52374">
    <property type="entry name" value="Nucleotidylyl transferase"/>
    <property type="match status" value="1"/>
</dbReference>
<dbReference type="Pfam" id="PF00294">
    <property type="entry name" value="PfkB"/>
    <property type="match status" value="1"/>
</dbReference>
<gene>
    <name evidence="7" type="ORF">HNP84_006219</name>
</gene>
<evidence type="ECO:0000256" key="2">
    <source>
        <dbReference type="ARBA" id="ARBA00022695"/>
    </source>
</evidence>
<evidence type="ECO:0000259" key="5">
    <source>
        <dbReference type="Pfam" id="PF00294"/>
    </source>
</evidence>
<dbReference type="RefSeq" id="WP_185053347.1">
    <property type="nucleotide sequence ID" value="NZ_BAABIX010000011.1"/>
</dbReference>
<dbReference type="Proteomes" id="UP000578449">
    <property type="component" value="Unassembled WGS sequence"/>
</dbReference>
<keyword evidence="2" id="KW-0548">Nucleotidyltransferase</keyword>
<organism evidence="7 8">
    <name type="scientific">Thermocatellispora tengchongensis</name>
    <dbReference type="NCBI Taxonomy" id="1073253"/>
    <lineage>
        <taxon>Bacteria</taxon>
        <taxon>Bacillati</taxon>
        <taxon>Actinomycetota</taxon>
        <taxon>Actinomycetes</taxon>
        <taxon>Streptosporangiales</taxon>
        <taxon>Streptosporangiaceae</taxon>
        <taxon>Thermocatellispora</taxon>
    </lineage>
</organism>